<dbReference type="Gene3D" id="3.20.20.80">
    <property type="entry name" value="Glycosidases"/>
    <property type="match status" value="1"/>
</dbReference>
<dbReference type="SMART" id="SM00636">
    <property type="entry name" value="Glyco_18"/>
    <property type="match status" value="1"/>
</dbReference>
<evidence type="ECO:0000256" key="9">
    <source>
        <dbReference type="RuleBase" id="RU000489"/>
    </source>
</evidence>
<evidence type="ECO:0000256" key="10">
    <source>
        <dbReference type="SAM" id="MobiDB-lite"/>
    </source>
</evidence>
<accession>A0A2V5IJA3</accession>
<keyword evidence="13" id="KW-1185">Reference proteome</keyword>
<dbReference type="PROSITE" id="PS01095">
    <property type="entry name" value="GH18_1"/>
    <property type="match status" value="1"/>
</dbReference>
<evidence type="ECO:0000256" key="5">
    <source>
        <dbReference type="ARBA" id="ARBA00023024"/>
    </source>
</evidence>
<protein>
    <recommendedName>
        <fullName evidence="3">chitinase</fullName>
        <ecNumber evidence="3">3.2.1.14</ecNumber>
    </recommendedName>
</protein>
<evidence type="ECO:0000256" key="6">
    <source>
        <dbReference type="ARBA" id="ARBA00023277"/>
    </source>
</evidence>
<proteinExistence type="inferred from homology"/>
<dbReference type="SUPFAM" id="SSF51445">
    <property type="entry name" value="(Trans)glycosidases"/>
    <property type="match status" value="1"/>
</dbReference>
<keyword evidence="5" id="KW-0146">Chitin degradation</keyword>
<keyword evidence="7 9" id="KW-0326">Glycosidase</keyword>
<dbReference type="PANTHER" id="PTHR11177">
    <property type="entry name" value="CHITINASE"/>
    <property type="match status" value="1"/>
</dbReference>
<evidence type="ECO:0000259" key="11">
    <source>
        <dbReference type="PROSITE" id="PS51910"/>
    </source>
</evidence>
<dbReference type="EMBL" id="KZ825465">
    <property type="protein sequence ID" value="PYI36201.1"/>
    <property type="molecule type" value="Genomic_DNA"/>
</dbReference>
<dbReference type="Pfam" id="PF00704">
    <property type="entry name" value="Glyco_hydro_18"/>
    <property type="match status" value="1"/>
</dbReference>
<dbReference type="InterPro" id="IPR050314">
    <property type="entry name" value="Glycosyl_Hydrlase_18"/>
</dbReference>
<dbReference type="GO" id="GO:0006032">
    <property type="term" value="P:chitin catabolic process"/>
    <property type="evidence" value="ECO:0007669"/>
    <property type="project" value="UniProtKB-KW"/>
</dbReference>
<dbReference type="InterPro" id="IPR029070">
    <property type="entry name" value="Chitinase_insertion_sf"/>
</dbReference>
<dbReference type="GO" id="GO:0008843">
    <property type="term" value="F:endochitinase activity"/>
    <property type="evidence" value="ECO:0007669"/>
    <property type="project" value="UniProtKB-EC"/>
</dbReference>
<dbReference type="PANTHER" id="PTHR11177:SF397">
    <property type="entry name" value="CHITINASE"/>
    <property type="match status" value="1"/>
</dbReference>
<evidence type="ECO:0000313" key="12">
    <source>
        <dbReference type="EMBL" id="PYI36201.1"/>
    </source>
</evidence>
<keyword evidence="4 9" id="KW-0378">Hydrolase</keyword>
<evidence type="ECO:0000256" key="8">
    <source>
        <dbReference type="ARBA" id="ARBA00023326"/>
    </source>
</evidence>
<dbReference type="SUPFAM" id="SSF54556">
    <property type="entry name" value="Chitinase insertion domain"/>
    <property type="match status" value="1"/>
</dbReference>
<keyword evidence="8" id="KW-0624">Polysaccharide degradation</keyword>
<organism evidence="12 13">
    <name type="scientific">Aspergillus indologenus CBS 114.80</name>
    <dbReference type="NCBI Taxonomy" id="1450541"/>
    <lineage>
        <taxon>Eukaryota</taxon>
        <taxon>Fungi</taxon>
        <taxon>Dikarya</taxon>
        <taxon>Ascomycota</taxon>
        <taxon>Pezizomycotina</taxon>
        <taxon>Eurotiomycetes</taxon>
        <taxon>Eurotiomycetidae</taxon>
        <taxon>Eurotiales</taxon>
        <taxon>Aspergillaceae</taxon>
        <taxon>Aspergillus</taxon>
        <taxon>Aspergillus subgen. Circumdati</taxon>
    </lineage>
</organism>
<evidence type="ECO:0000256" key="1">
    <source>
        <dbReference type="ARBA" id="ARBA00000822"/>
    </source>
</evidence>
<reference evidence="12 13" key="1">
    <citation type="submission" date="2018-02" db="EMBL/GenBank/DDBJ databases">
        <title>The genomes of Aspergillus section Nigri reveals drivers in fungal speciation.</title>
        <authorList>
            <consortium name="DOE Joint Genome Institute"/>
            <person name="Vesth T.C."/>
            <person name="Nybo J."/>
            <person name="Theobald S."/>
            <person name="Brandl J."/>
            <person name="Frisvad J.C."/>
            <person name="Nielsen K.F."/>
            <person name="Lyhne E.K."/>
            <person name="Kogle M.E."/>
            <person name="Kuo A."/>
            <person name="Riley R."/>
            <person name="Clum A."/>
            <person name="Nolan M."/>
            <person name="Lipzen A."/>
            <person name="Salamov A."/>
            <person name="Henrissat B."/>
            <person name="Wiebenga A."/>
            <person name="De vries R.P."/>
            <person name="Grigoriev I.V."/>
            <person name="Mortensen U.H."/>
            <person name="Andersen M.R."/>
            <person name="Baker S.E."/>
        </authorList>
    </citation>
    <scope>NUCLEOTIDE SEQUENCE [LARGE SCALE GENOMIC DNA]</scope>
    <source>
        <strain evidence="12 13">CBS 114.80</strain>
    </source>
</reference>
<keyword evidence="6" id="KW-0119">Carbohydrate metabolism</keyword>
<name>A0A2V5IJA3_9EURO</name>
<dbReference type="InterPro" id="IPR001223">
    <property type="entry name" value="Glyco_hydro18_cat"/>
</dbReference>
<dbReference type="Proteomes" id="UP000248817">
    <property type="component" value="Unassembled WGS sequence"/>
</dbReference>
<dbReference type="Gene3D" id="3.10.50.10">
    <property type="match status" value="1"/>
</dbReference>
<sequence>MITVAALKGLARMEPAAVQADTVAMARPTVEMAASHSVMRLLNVGNIPQRGTRRVRLTFAALNMVSAVPLRSSALPLAKVTVNYTPALQIAAAQNQFIGYYESWSARRDCHPMAPDGLPIDGLTHVNFAFASIDPNTYEVTTMDSATPADLFQAAADVKTFKSGNAELEVFVSIGGWTFSDNDTATQPLLGEIAADAGNRKTFADNVVRFLDQYGFDGLDLDWEYPGAGDRGGQPRDTDNYVLLLKALREAFNDSPRSLGLTFTIPSSYWYLRWFDLPAMVEYADWINLMSYDLHGFWDRNNPIGSIVQGHTNLTEIKSSVELLWRVGISPAKVVLGVGLYGRSFQLADPDCTAPGCPFGGAANPGECTDTAGILGYFEIMDILDGKTTSGSKKRSDKEVTLVHDEKDAVNYFVYNDDQWVSFDNNVTFQQKVSWANDIGLGGLMVWSSDMDDKKFTGLSGLINKEIGVLKNSLDDAAAVAQDWSGQNGQQCTRFSECVDINNPQVSSCGTGQVRIGYDACSHGKGKPICCPANAYPKSCLWRGGHSDCNGQCHSGEMTLFYSSRGGEPTEGDHVKCTRGRKAFCCQADEWEREIGKCYLGNCGGGCLAGDEAVASIHDPDKCAFNYGESGPQNRDYCCAKPAKFTNCHWVGKGDCKDNTCDDNDIQLMRNSYGDSKHSCNWMRKKALCCDAPAEQAFLPVDLDDIFPTLPPPTNYVKYDLQFPKGAAKGSSAVNRPFGWVLIDGPESSVTSAKVKRDGTPSDLEFLDCHKLDGEHGQTVRFVCKDDGPLSDCEHMMFGGLAGTIVEMPEGCGAATYAVAHDVSIADDQTLPTHLMHLHKVTVKQLTFDYNFGLAKRDAGDIYFRADYANVGGYWETLVDSKPSSKRSISRRFYSSDDEAWNKRFDTVRNSGSGIGSYLSRHFSKSVFSGLKKCASGESYADIAVSGSIEATAKIGVSVVGKISPTIDIEEVYSFIDTSLDVDMNLDVSMYGAFDLDYTTESLLSTGITKDEFNHVGLISFSPTLIADLSMSANLDLAGNFSTGVHAYTSTNIYQPFPHTVGEGSGQTDHEAKNFTGNVFDASEGAMKIDIRPRVGLAITVSKYGTDGTMIDAFAEASLSTYNALEVSSDKSYQVSMGTGPATITVSYKDSIHSFTTWTEDSETDRIVGTGNQAKVIASGAAGGDDGDKKGGPSPHSIGNDTDSLFWETEAAFLGCPTDLALECEIEEHPDCDISLCILSPESCDDDDDEGEGGYNYPDTNSTVAKRAALQKRGNARRFEVQLSDGTWLRFNSLSYPSFGELYAGQNGHEVFDGAFSYASPKCEFWDVLDHELKDVNKNEMVTEHIVELQTIKAWVEAAESGILPSGKASITGRVAISWFKNHFLSSSLSSNLPTGSGGFDSGVPVQRLFNELGSYPSRGVFVPCHEQINLAKTALWKLKRVDPEFDKRLDKAFRNCAPVENFLQSLKDILAVFSYLMDEDVQEKFKQVVENVDEQLGLIEADPAGTAGLSASWKEFIRDYTTQRVLFARGLMATRIASVRATYGNFQNAAALKKIVDAMDQAAQTITMPYSSI</sequence>
<dbReference type="InterPro" id="IPR001579">
    <property type="entry name" value="Glyco_hydro_18_chit_AS"/>
</dbReference>
<comment type="similarity">
    <text evidence="2">Belongs to the glycosyl hydrolase 18 family. Chitinase class V subfamily.</text>
</comment>
<comment type="catalytic activity">
    <reaction evidence="1">
        <text>Random endo-hydrolysis of N-acetyl-beta-D-glucosaminide (1-&gt;4)-beta-linkages in chitin and chitodextrins.</text>
        <dbReference type="EC" id="3.2.1.14"/>
    </reaction>
</comment>
<feature type="domain" description="GH18" evidence="11">
    <location>
        <begin position="95"/>
        <end position="470"/>
    </location>
</feature>
<dbReference type="InterPro" id="IPR011583">
    <property type="entry name" value="Chitinase_II/V-like_cat"/>
</dbReference>
<gene>
    <name evidence="12" type="ORF">BP00DRAFT_453217</name>
</gene>
<evidence type="ECO:0000256" key="4">
    <source>
        <dbReference type="ARBA" id="ARBA00022801"/>
    </source>
</evidence>
<dbReference type="PROSITE" id="PS51910">
    <property type="entry name" value="GH18_2"/>
    <property type="match status" value="1"/>
</dbReference>
<dbReference type="GO" id="GO:0000272">
    <property type="term" value="P:polysaccharide catabolic process"/>
    <property type="evidence" value="ECO:0007669"/>
    <property type="project" value="UniProtKB-KW"/>
</dbReference>
<feature type="region of interest" description="Disordered" evidence="10">
    <location>
        <begin position="1178"/>
        <end position="1201"/>
    </location>
</feature>
<evidence type="ECO:0000256" key="2">
    <source>
        <dbReference type="ARBA" id="ARBA00008682"/>
    </source>
</evidence>
<dbReference type="EC" id="3.2.1.14" evidence="3"/>
<dbReference type="GO" id="GO:0008061">
    <property type="term" value="F:chitin binding"/>
    <property type="evidence" value="ECO:0007669"/>
    <property type="project" value="InterPro"/>
</dbReference>
<evidence type="ECO:0000256" key="7">
    <source>
        <dbReference type="ARBA" id="ARBA00023295"/>
    </source>
</evidence>
<dbReference type="InterPro" id="IPR017853">
    <property type="entry name" value="GH"/>
</dbReference>
<evidence type="ECO:0000313" key="13">
    <source>
        <dbReference type="Proteomes" id="UP000248817"/>
    </source>
</evidence>
<evidence type="ECO:0000256" key="3">
    <source>
        <dbReference type="ARBA" id="ARBA00012729"/>
    </source>
</evidence>